<keyword evidence="7 9" id="KW-0648">Protein biosynthesis</keyword>
<evidence type="ECO:0000256" key="5">
    <source>
        <dbReference type="ARBA" id="ARBA00022540"/>
    </source>
</evidence>
<dbReference type="Pfam" id="PF03144">
    <property type="entry name" value="GTP_EFTU_D2"/>
    <property type="match status" value="1"/>
</dbReference>
<feature type="region of interest" description="Disordered" evidence="12">
    <location>
        <begin position="49"/>
        <end position="329"/>
    </location>
</feature>
<reference evidence="14 15" key="1">
    <citation type="journal article" date="2017" name="Nat. Microbiol.">
        <title>Natural product diversity associated with the nematode symbionts Photorhabdus and Xenorhabdus.</title>
        <authorList>
            <person name="Tobias N.J."/>
            <person name="Wolff H."/>
            <person name="Djahanschiri B."/>
            <person name="Grundmann F."/>
            <person name="Kronenwerth M."/>
            <person name="Shi Y.M."/>
            <person name="Simonyi S."/>
            <person name="Grun P."/>
            <person name="Shapiro-Ilan D."/>
            <person name="Pidot S.J."/>
            <person name="Stinear T.P."/>
            <person name="Ebersberger I."/>
            <person name="Bode H.B."/>
        </authorList>
    </citation>
    <scope>NUCLEOTIDE SEQUENCE [LARGE SCALE GENOMIC DNA]</scope>
    <source>
        <strain evidence="14 15">DSM 17902</strain>
    </source>
</reference>
<dbReference type="FunFam" id="3.30.56.50:FF:000001">
    <property type="entry name" value="Translation initiation factor IF-2"/>
    <property type="match status" value="1"/>
</dbReference>
<dbReference type="FunFam" id="3.40.50.300:FF:000019">
    <property type="entry name" value="Translation initiation factor IF-2"/>
    <property type="match status" value="1"/>
</dbReference>
<comment type="caution">
    <text evidence="14">The sequence shown here is derived from an EMBL/GenBank/DDBJ whole genome shotgun (WGS) entry which is preliminary data.</text>
</comment>
<evidence type="ECO:0000256" key="12">
    <source>
        <dbReference type="SAM" id="MobiDB-lite"/>
    </source>
</evidence>
<feature type="compositionally biased region" description="Basic and acidic residues" evidence="12">
    <location>
        <begin position="99"/>
        <end position="191"/>
    </location>
</feature>
<feature type="domain" description="Tr-type G" evidence="13">
    <location>
        <begin position="423"/>
        <end position="592"/>
    </location>
</feature>
<protein>
    <recommendedName>
        <fullName evidence="3 9">Translation initiation factor IF-2</fullName>
    </recommendedName>
</protein>
<dbReference type="GO" id="GO:0005525">
    <property type="term" value="F:GTP binding"/>
    <property type="evidence" value="ECO:0007669"/>
    <property type="project" value="UniProtKB-KW"/>
</dbReference>
<dbReference type="Pfam" id="PF08364">
    <property type="entry name" value="IF2_assoc"/>
    <property type="match status" value="1"/>
</dbReference>
<evidence type="ECO:0000256" key="11">
    <source>
        <dbReference type="RuleBase" id="RU000645"/>
    </source>
</evidence>
<comment type="similarity">
    <text evidence="2 9 10">Belongs to the TRAFAC class translation factor GTPase superfamily. Classic translation factor GTPase family. IF-2 subfamily.</text>
</comment>
<evidence type="ECO:0000256" key="10">
    <source>
        <dbReference type="RuleBase" id="RU000644"/>
    </source>
</evidence>
<comment type="subcellular location">
    <subcellularLocation>
        <location evidence="1 9 11">Cytoplasm</location>
    </subcellularLocation>
</comment>
<dbReference type="InterPro" id="IPR036925">
    <property type="entry name" value="TIF_IF2_dom3_sf"/>
</dbReference>
<dbReference type="Gene3D" id="3.40.50.300">
    <property type="entry name" value="P-loop containing nucleotide triphosphate hydrolases"/>
    <property type="match status" value="1"/>
</dbReference>
<dbReference type="SUPFAM" id="SSF50447">
    <property type="entry name" value="Translation proteins"/>
    <property type="match status" value="2"/>
</dbReference>
<dbReference type="GO" id="GO:0003924">
    <property type="term" value="F:GTPase activity"/>
    <property type="evidence" value="ECO:0007669"/>
    <property type="project" value="UniProtKB-UniRule"/>
</dbReference>
<dbReference type="FunFam" id="2.40.30.10:FF:000008">
    <property type="entry name" value="Translation initiation factor IF-2"/>
    <property type="match status" value="1"/>
</dbReference>
<dbReference type="EMBL" id="NITZ01000001">
    <property type="protein sequence ID" value="PHM50823.1"/>
    <property type="molecule type" value="Genomic_DNA"/>
</dbReference>
<dbReference type="RefSeq" id="WP_099112658.1">
    <property type="nucleotide sequence ID" value="NZ_CAWNQI010000001.1"/>
</dbReference>
<dbReference type="InterPro" id="IPR009061">
    <property type="entry name" value="DNA-bd_dom_put_sf"/>
</dbReference>
<dbReference type="HAMAP" id="MF_00100_B">
    <property type="entry name" value="IF_2_B"/>
    <property type="match status" value="1"/>
</dbReference>
<evidence type="ECO:0000256" key="6">
    <source>
        <dbReference type="ARBA" id="ARBA00022741"/>
    </source>
</evidence>
<dbReference type="CDD" id="cd03702">
    <property type="entry name" value="IF2_mtIF2_II"/>
    <property type="match status" value="1"/>
</dbReference>
<dbReference type="InterPro" id="IPR044145">
    <property type="entry name" value="IF2_II"/>
</dbReference>
<dbReference type="Pfam" id="PF04760">
    <property type="entry name" value="IF2_N"/>
    <property type="match status" value="2"/>
</dbReference>
<dbReference type="SUPFAM" id="SSF52156">
    <property type="entry name" value="Initiation factor IF2/eIF5b, domain 3"/>
    <property type="match status" value="1"/>
</dbReference>
<dbReference type="InterPro" id="IPR004161">
    <property type="entry name" value="EFTu-like_2"/>
</dbReference>
<name>A0A2D0JWT6_9GAMM</name>
<evidence type="ECO:0000256" key="3">
    <source>
        <dbReference type="ARBA" id="ARBA00020675"/>
    </source>
</evidence>
<feature type="compositionally biased region" description="Basic and acidic residues" evidence="12">
    <location>
        <begin position="301"/>
        <end position="314"/>
    </location>
</feature>
<dbReference type="PANTHER" id="PTHR43381">
    <property type="entry name" value="TRANSLATION INITIATION FACTOR IF-2-RELATED"/>
    <property type="match status" value="1"/>
</dbReference>
<evidence type="ECO:0000259" key="13">
    <source>
        <dbReference type="PROSITE" id="PS51722"/>
    </source>
</evidence>
<dbReference type="NCBIfam" id="TIGR00487">
    <property type="entry name" value="IF-2"/>
    <property type="match status" value="1"/>
</dbReference>
<keyword evidence="5 9" id="KW-0396">Initiation factor</keyword>
<dbReference type="InterPro" id="IPR006847">
    <property type="entry name" value="IF2_N"/>
</dbReference>
<organism evidence="14 15">
    <name type="scientific">Xenorhabdus miraniensis</name>
    <dbReference type="NCBI Taxonomy" id="351674"/>
    <lineage>
        <taxon>Bacteria</taxon>
        <taxon>Pseudomonadati</taxon>
        <taxon>Pseudomonadota</taxon>
        <taxon>Gammaproteobacteria</taxon>
        <taxon>Enterobacterales</taxon>
        <taxon>Morganellaceae</taxon>
        <taxon>Xenorhabdus</taxon>
    </lineage>
</organism>
<dbReference type="PANTHER" id="PTHR43381:SF5">
    <property type="entry name" value="TR-TYPE G DOMAIN-CONTAINING PROTEIN"/>
    <property type="match status" value="1"/>
</dbReference>
<keyword evidence="15" id="KW-1185">Reference proteome</keyword>
<dbReference type="InterPro" id="IPR005225">
    <property type="entry name" value="Small_GTP-bd"/>
</dbReference>
<dbReference type="Pfam" id="PF22042">
    <property type="entry name" value="EF-G_D2"/>
    <property type="match status" value="1"/>
</dbReference>
<evidence type="ECO:0000256" key="2">
    <source>
        <dbReference type="ARBA" id="ARBA00007733"/>
    </source>
</evidence>
<dbReference type="Gene3D" id="3.30.56.50">
    <property type="entry name" value="Putative DNA-binding domain, N-terminal subdomain of bacterial translation initiation factor IF2"/>
    <property type="match status" value="1"/>
</dbReference>
<dbReference type="InterPro" id="IPR013575">
    <property type="entry name" value="IF2_assoc_dom_bac"/>
</dbReference>
<evidence type="ECO:0000313" key="14">
    <source>
        <dbReference type="EMBL" id="PHM50823.1"/>
    </source>
</evidence>
<dbReference type="PROSITE" id="PS01176">
    <property type="entry name" value="IF2"/>
    <property type="match status" value="1"/>
</dbReference>
<dbReference type="GO" id="GO:0005829">
    <property type="term" value="C:cytosol"/>
    <property type="evidence" value="ECO:0007669"/>
    <property type="project" value="TreeGrafter"/>
</dbReference>
<dbReference type="InterPro" id="IPR009000">
    <property type="entry name" value="Transl_B-barrel_sf"/>
</dbReference>
<evidence type="ECO:0000256" key="8">
    <source>
        <dbReference type="ARBA" id="ARBA00023134"/>
    </source>
</evidence>
<keyword evidence="8 9" id="KW-0342">GTP-binding</keyword>
<dbReference type="GO" id="GO:0003743">
    <property type="term" value="F:translation initiation factor activity"/>
    <property type="evidence" value="ECO:0007669"/>
    <property type="project" value="UniProtKB-UniRule"/>
</dbReference>
<dbReference type="SUPFAM" id="SSF46955">
    <property type="entry name" value="Putative DNA-binding domain"/>
    <property type="match status" value="1"/>
</dbReference>
<dbReference type="NCBIfam" id="TIGR00231">
    <property type="entry name" value="small_GTP"/>
    <property type="match status" value="1"/>
</dbReference>
<dbReference type="GO" id="GO:0097216">
    <property type="term" value="F:guanosine tetraphosphate binding"/>
    <property type="evidence" value="ECO:0007669"/>
    <property type="project" value="UniProtKB-ARBA"/>
</dbReference>
<dbReference type="InterPro" id="IPR027417">
    <property type="entry name" value="P-loop_NTPase"/>
</dbReference>
<dbReference type="PROSITE" id="PS51722">
    <property type="entry name" value="G_TR_2"/>
    <property type="match status" value="1"/>
</dbReference>
<dbReference type="InterPro" id="IPR053905">
    <property type="entry name" value="EF-G-like_DII"/>
</dbReference>
<feature type="compositionally biased region" description="Basic and acidic residues" evidence="12">
    <location>
        <begin position="216"/>
        <end position="250"/>
    </location>
</feature>
<feature type="compositionally biased region" description="Basic residues" evidence="12">
    <location>
        <begin position="286"/>
        <end position="300"/>
    </location>
</feature>
<feature type="binding site" evidence="9">
    <location>
        <begin position="532"/>
        <end position="535"/>
    </location>
    <ligand>
        <name>GTP</name>
        <dbReference type="ChEBI" id="CHEBI:37565"/>
    </ligand>
</feature>
<dbReference type="FunFam" id="3.40.50.10050:FF:000001">
    <property type="entry name" value="Translation initiation factor IF-2"/>
    <property type="match status" value="1"/>
</dbReference>
<evidence type="ECO:0000256" key="4">
    <source>
        <dbReference type="ARBA" id="ARBA00022490"/>
    </source>
</evidence>
<feature type="binding site" evidence="9">
    <location>
        <begin position="478"/>
        <end position="482"/>
    </location>
    <ligand>
        <name>GTP</name>
        <dbReference type="ChEBI" id="CHEBI:37565"/>
    </ligand>
</feature>
<proteinExistence type="inferred from homology"/>
<dbReference type="CDD" id="cd01887">
    <property type="entry name" value="IF2_eIF5B"/>
    <property type="match status" value="1"/>
</dbReference>
<dbReference type="InterPro" id="IPR000795">
    <property type="entry name" value="T_Tr_GTP-bd_dom"/>
</dbReference>
<comment type="function">
    <text evidence="9 10">One of the essential components for the initiation of protein synthesis. Protects formylmethionyl-tRNA from spontaneous hydrolysis and promotes its binding to the 30S ribosomal subunits. Also involved in the hydrolysis of GTP during the formation of the 70S ribosomal complex.</text>
</comment>
<keyword evidence="6 9" id="KW-0547">Nucleotide-binding</keyword>
<dbReference type="Gene3D" id="3.40.50.10050">
    <property type="entry name" value="Translation initiation factor IF- 2, domain 3"/>
    <property type="match status" value="1"/>
</dbReference>
<keyword evidence="4 9" id="KW-0963">Cytoplasm</keyword>
<dbReference type="Proteomes" id="UP000221980">
    <property type="component" value="Unassembled WGS sequence"/>
</dbReference>
<dbReference type="Pfam" id="PF11987">
    <property type="entry name" value="IF-2"/>
    <property type="match status" value="1"/>
</dbReference>
<gene>
    <name evidence="9" type="primary">infB</name>
    <name evidence="14" type="ORF">Xmir_00229</name>
</gene>
<dbReference type="OrthoDB" id="9811804at2"/>
<dbReference type="CDD" id="cd03692">
    <property type="entry name" value="mtIF2_IVc"/>
    <property type="match status" value="1"/>
</dbReference>
<evidence type="ECO:0000313" key="15">
    <source>
        <dbReference type="Proteomes" id="UP000221980"/>
    </source>
</evidence>
<dbReference type="SUPFAM" id="SSF52540">
    <property type="entry name" value="P-loop containing nucleoside triphosphate hydrolases"/>
    <property type="match status" value="1"/>
</dbReference>
<dbReference type="AlphaFoldDB" id="A0A2D0JWT6"/>
<evidence type="ECO:0000256" key="7">
    <source>
        <dbReference type="ARBA" id="ARBA00022917"/>
    </source>
</evidence>
<evidence type="ECO:0000256" key="1">
    <source>
        <dbReference type="ARBA" id="ARBA00004496"/>
    </source>
</evidence>
<evidence type="ECO:0000256" key="9">
    <source>
        <dbReference type="HAMAP-Rule" id="MF_00100"/>
    </source>
</evidence>
<feature type="compositionally biased region" description="Basic residues" evidence="12">
    <location>
        <begin position="316"/>
        <end position="325"/>
    </location>
</feature>
<sequence>MTEVTVKLLAEEIQTSVERLIQQFADAGIQKTATDSVSQKEKEALLAHLNREQGGSGGQPGKLTLQRKTRSTLNVPGTGGKSKSVAIEVRKKRTYVNRDAVEQAKAEEQAKREAEEQARREAEEKARLEAEAKKLAEEQAKREAEEKAKREAEESAQREAEEKAKREEATLSQREAAEKEKVTKQHTENKQKSVQTDSAAQNEKARREAEAANLKRKAEEEMRRKVEEEAKRVAEEARRMAEENQDKWSDNSDNNDNNSDYHVTTSRYARDAEDENDAKVEGDRRSRSRGGKATRQKKNNKHSESKADREEARAVGRTKGKHRKPSALQQSFTKPVVAVNRDVVIGETITVAELANKMAVKGAQVIKTMMNMGAMVTINQVIDQETAQLVAEEMGHKVILRRENELEEALMSDRDTGETLAESRAPVVTIMGHVDHGKTSLLDYIRSTKVASGEAGGITQHIGAYHVKTEKGMITFLDTPGHAAFTSMRARGAQATDIVVLVVAADDGVMPQTVEAIQHAKAANVPVVVAVNKIDKPEADPDRVKNELSQYGIISEEWGGENQFINVSAKAGTGIDELLEAILLQSEVLELKAVRTGMANGVVIESFLDKGRGPVATILVQSGTLNKGDIVLCGFEYGRIRAMRNELGREVTSAGPSIPVEILGLSNVPSAGDEATVVRDEKKAREVALYRQGKFREVKLARQHKAKLENIFANMEEGKVSELNIVLKTDVQGTCEAICDSLLKLSTDEVKVKIIGSGVGGITETDATLAAASSAIILGFNVRADASARRIIENESLDLRYYSVIYNLIDEIKQAMSGMLAPEYKQQIMGLAEVRDVFKSPKFGAIAGCMVTEGSIKRNNPIRVLRDNVVIYEGELESLRRFKDDVNEVRNGMECGIGVKNYNDVRVGDMIEVFEVIEIKRSID</sequence>
<accession>A0A2D0JWT6</accession>
<feature type="region of interest" description="G-domain" evidence="9">
    <location>
        <begin position="426"/>
        <end position="574"/>
    </location>
</feature>
<dbReference type="InterPro" id="IPR015760">
    <property type="entry name" value="TIF_IF2"/>
</dbReference>
<dbReference type="FunFam" id="2.40.30.10:FF:000007">
    <property type="entry name" value="Translation initiation factor IF-2"/>
    <property type="match status" value="1"/>
</dbReference>
<dbReference type="InterPro" id="IPR023115">
    <property type="entry name" value="TIF_IF2_dom3"/>
</dbReference>
<feature type="binding site" evidence="9">
    <location>
        <begin position="432"/>
        <end position="439"/>
    </location>
    <ligand>
        <name>GTP</name>
        <dbReference type="ChEBI" id="CHEBI:37565"/>
    </ligand>
</feature>
<dbReference type="Pfam" id="PF00009">
    <property type="entry name" value="GTP_EFTU"/>
    <property type="match status" value="1"/>
</dbReference>
<dbReference type="InterPro" id="IPR000178">
    <property type="entry name" value="TF_IF2_bacterial-like"/>
</dbReference>
<feature type="compositionally biased region" description="Low complexity" evidence="12">
    <location>
        <begin position="251"/>
        <end position="260"/>
    </location>
</feature>
<dbReference type="Gene3D" id="2.40.30.10">
    <property type="entry name" value="Translation factors"/>
    <property type="match status" value="2"/>
</dbReference>